<gene>
    <name evidence="1" type="ORF">SAMN05421869_11731</name>
</gene>
<evidence type="ECO:0000313" key="2">
    <source>
        <dbReference type="Proteomes" id="UP000199202"/>
    </source>
</evidence>
<dbReference type="STRING" id="633440.SAMN05421869_11731"/>
<organism evidence="1 2">
    <name type="scientific">Nonomuraea jiangxiensis</name>
    <dbReference type="NCBI Taxonomy" id="633440"/>
    <lineage>
        <taxon>Bacteria</taxon>
        <taxon>Bacillati</taxon>
        <taxon>Actinomycetota</taxon>
        <taxon>Actinomycetes</taxon>
        <taxon>Streptosporangiales</taxon>
        <taxon>Streptosporangiaceae</taxon>
        <taxon>Nonomuraea</taxon>
    </lineage>
</organism>
<keyword evidence="2" id="KW-1185">Reference proteome</keyword>
<accession>A0A1G9D6S7</accession>
<reference evidence="1 2" key="1">
    <citation type="submission" date="2016-10" db="EMBL/GenBank/DDBJ databases">
        <authorList>
            <person name="de Groot N.N."/>
        </authorList>
    </citation>
    <scope>NUCLEOTIDE SEQUENCE [LARGE SCALE GENOMIC DNA]</scope>
    <source>
        <strain evidence="1 2">CGMCC 4.6533</strain>
    </source>
</reference>
<dbReference type="EMBL" id="FNDJ01000017">
    <property type="protein sequence ID" value="SDK59612.1"/>
    <property type="molecule type" value="Genomic_DNA"/>
</dbReference>
<sequence>MSTWPPEPRARTDTMQNIRQWSPDRPADHDWDCPHWTVQCPGAPLHDDGPAYGLGADGRPLWTERDRDAERVRAFLRRARRAEIAGPRGGFIVTGGHGGVFLVTCTDPQPVVAGEVSACMRSLARTGLSVEPHPDDERTLRVRLAPIARAS</sequence>
<evidence type="ECO:0000313" key="1">
    <source>
        <dbReference type="EMBL" id="SDK59612.1"/>
    </source>
</evidence>
<protein>
    <submittedName>
        <fullName evidence="1">Uncharacterized protein</fullName>
    </submittedName>
</protein>
<dbReference type="AlphaFoldDB" id="A0A1G9D6S7"/>
<name>A0A1G9D6S7_9ACTN</name>
<proteinExistence type="predicted"/>
<dbReference type="Proteomes" id="UP000199202">
    <property type="component" value="Unassembled WGS sequence"/>
</dbReference>